<protein>
    <recommendedName>
        <fullName evidence="3">Lipoprotein</fullName>
    </recommendedName>
</protein>
<accession>A0AAN5AMY5</accession>
<evidence type="ECO:0008006" key="3">
    <source>
        <dbReference type="Google" id="ProtNLM"/>
    </source>
</evidence>
<dbReference type="Proteomes" id="UP001310022">
    <property type="component" value="Unassembled WGS sequence"/>
</dbReference>
<gene>
    <name evidence="1" type="ORF">PEDI_54810</name>
</gene>
<evidence type="ECO:0000313" key="2">
    <source>
        <dbReference type="Proteomes" id="UP001310022"/>
    </source>
</evidence>
<dbReference type="PROSITE" id="PS51257">
    <property type="entry name" value="PROKAR_LIPOPROTEIN"/>
    <property type="match status" value="1"/>
</dbReference>
<sequence>MKNIVTFLIFFILIGCNQRQNISCDAHEVVIKFHSDWGKFLSGVIDKNQEIDAFQIRSAYLQKTIPSIASYRLTLSLSNHLPKEKREMLLQDLSVAFDKRAYCEGMISSDSRLTLDNIRQWKDIENEIVSIYRRYDLTVSNEPQ</sequence>
<reference evidence="1 2" key="1">
    <citation type="submission" date="2021-12" db="EMBL/GenBank/DDBJ databases">
        <title>Genome sequencing of bacteria with rrn-lacking chromosome and rrn-plasmid.</title>
        <authorList>
            <person name="Anda M."/>
            <person name="Iwasaki W."/>
        </authorList>
    </citation>
    <scope>NUCLEOTIDE SEQUENCE [LARGE SCALE GENOMIC DNA]</scope>
    <source>
        <strain evidence="1 2">NBRC 15940</strain>
    </source>
</reference>
<dbReference type="RefSeq" id="WP_338239983.1">
    <property type="nucleotide sequence ID" value="NZ_BQKE01000008.1"/>
</dbReference>
<keyword evidence="2" id="KW-1185">Reference proteome</keyword>
<dbReference type="AlphaFoldDB" id="A0AAN5AMY5"/>
<evidence type="ECO:0000313" key="1">
    <source>
        <dbReference type="EMBL" id="GJM64929.1"/>
    </source>
</evidence>
<proteinExistence type="predicted"/>
<comment type="caution">
    <text evidence="1">The sequence shown here is derived from an EMBL/GenBank/DDBJ whole genome shotgun (WGS) entry which is preliminary data.</text>
</comment>
<name>A0AAN5AMY5_9BACT</name>
<organism evidence="1 2">
    <name type="scientific">Persicobacter diffluens</name>
    <dbReference type="NCBI Taxonomy" id="981"/>
    <lineage>
        <taxon>Bacteria</taxon>
        <taxon>Pseudomonadati</taxon>
        <taxon>Bacteroidota</taxon>
        <taxon>Cytophagia</taxon>
        <taxon>Cytophagales</taxon>
        <taxon>Persicobacteraceae</taxon>
        <taxon>Persicobacter</taxon>
    </lineage>
</organism>
<dbReference type="EMBL" id="BQKE01000008">
    <property type="protein sequence ID" value="GJM64929.1"/>
    <property type="molecule type" value="Genomic_DNA"/>
</dbReference>